<dbReference type="Gene3D" id="1.20.1250.20">
    <property type="entry name" value="MFS general substrate transporter like domains"/>
    <property type="match status" value="1"/>
</dbReference>
<feature type="transmembrane region" description="Helical" evidence="6">
    <location>
        <begin position="192"/>
        <end position="211"/>
    </location>
</feature>
<dbReference type="InterPro" id="IPR000109">
    <property type="entry name" value="POT_fam"/>
</dbReference>
<evidence type="ECO:0000256" key="6">
    <source>
        <dbReference type="SAM" id="Phobius"/>
    </source>
</evidence>
<comment type="caution">
    <text evidence="7">The sequence shown here is derived from an EMBL/GenBank/DDBJ whole genome shotgun (WGS) entry which is preliminary data.</text>
</comment>
<keyword evidence="8" id="KW-1185">Reference proteome</keyword>
<keyword evidence="4 6" id="KW-1133">Transmembrane helix</keyword>
<reference evidence="7" key="1">
    <citation type="journal article" date="2023" name="Science">
        <title>Elucidation of the pathway for biosynthesis of saponin adjuvants from the soapbark tree.</title>
        <authorList>
            <person name="Reed J."/>
            <person name="Orme A."/>
            <person name="El-Demerdash A."/>
            <person name="Owen C."/>
            <person name="Martin L.B.B."/>
            <person name="Misra R.C."/>
            <person name="Kikuchi S."/>
            <person name="Rejzek M."/>
            <person name="Martin A.C."/>
            <person name="Harkess A."/>
            <person name="Leebens-Mack J."/>
            <person name="Louveau T."/>
            <person name="Stephenson M.J."/>
            <person name="Osbourn A."/>
        </authorList>
    </citation>
    <scope>NUCLEOTIDE SEQUENCE</scope>
    <source>
        <strain evidence="7">S10</strain>
    </source>
</reference>
<keyword evidence="5 6" id="KW-0472">Membrane</keyword>
<proteinExistence type="inferred from homology"/>
<evidence type="ECO:0000256" key="5">
    <source>
        <dbReference type="ARBA" id="ARBA00023136"/>
    </source>
</evidence>
<evidence type="ECO:0000313" key="7">
    <source>
        <dbReference type="EMBL" id="KAJ7947754.1"/>
    </source>
</evidence>
<feature type="transmembrane region" description="Helical" evidence="6">
    <location>
        <begin position="218"/>
        <end position="242"/>
    </location>
</feature>
<dbReference type="EMBL" id="JARAOO010000012">
    <property type="protein sequence ID" value="KAJ7947754.1"/>
    <property type="molecule type" value="Genomic_DNA"/>
</dbReference>
<dbReference type="AlphaFoldDB" id="A0AAD7KXD0"/>
<evidence type="ECO:0000313" key="8">
    <source>
        <dbReference type="Proteomes" id="UP001163823"/>
    </source>
</evidence>
<dbReference type="SUPFAM" id="SSF103473">
    <property type="entry name" value="MFS general substrate transporter"/>
    <property type="match status" value="1"/>
</dbReference>
<feature type="transmembrane region" description="Helical" evidence="6">
    <location>
        <begin position="111"/>
        <end position="131"/>
    </location>
</feature>
<name>A0AAD7KXD0_QUISA</name>
<accession>A0AAD7KXD0</accession>
<dbReference type="PANTHER" id="PTHR11654">
    <property type="entry name" value="OLIGOPEPTIDE TRANSPORTER-RELATED"/>
    <property type="match status" value="1"/>
</dbReference>
<evidence type="ECO:0000256" key="3">
    <source>
        <dbReference type="ARBA" id="ARBA00022692"/>
    </source>
</evidence>
<feature type="transmembrane region" description="Helical" evidence="6">
    <location>
        <begin position="25"/>
        <end position="54"/>
    </location>
</feature>
<dbReference type="KEGG" id="qsa:O6P43_028321"/>
<dbReference type="GO" id="GO:0022857">
    <property type="term" value="F:transmembrane transporter activity"/>
    <property type="evidence" value="ECO:0007669"/>
    <property type="project" value="InterPro"/>
</dbReference>
<gene>
    <name evidence="7" type="ORF">O6P43_028321</name>
</gene>
<comment type="subcellular location">
    <subcellularLocation>
        <location evidence="1">Membrane</location>
        <topology evidence="1">Multi-pass membrane protein</topology>
    </subcellularLocation>
</comment>
<feature type="transmembrane region" description="Helical" evidence="6">
    <location>
        <begin position="152"/>
        <end position="172"/>
    </location>
</feature>
<dbReference type="Pfam" id="PF00854">
    <property type="entry name" value="PTR2"/>
    <property type="match status" value="1"/>
</dbReference>
<organism evidence="7 8">
    <name type="scientific">Quillaja saponaria</name>
    <name type="common">Soap bark tree</name>
    <dbReference type="NCBI Taxonomy" id="32244"/>
    <lineage>
        <taxon>Eukaryota</taxon>
        <taxon>Viridiplantae</taxon>
        <taxon>Streptophyta</taxon>
        <taxon>Embryophyta</taxon>
        <taxon>Tracheophyta</taxon>
        <taxon>Spermatophyta</taxon>
        <taxon>Magnoliopsida</taxon>
        <taxon>eudicotyledons</taxon>
        <taxon>Gunneridae</taxon>
        <taxon>Pentapetalae</taxon>
        <taxon>rosids</taxon>
        <taxon>fabids</taxon>
        <taxon>Fabales</taxon>
        <taxon>Quillajaceae</taxon>
        <taxon>Quillaja</taxon>
    </lineage>
</organism>
<dbReference type="Proteomes" id="UP001163823">
    <property type="component" value="Chromosome 12"/>
</dbReference>
<evidence type="ECO:0000256" key="4">
    <source>
        <dbReference type="ARBA" id="ARBA00022989"/>
    </source>
</evidence>
<comment type="similarity">
    <text evidence="2">Belongs to the major facilitator superfamily. Proton-dependent oligopeptide transporter (POT/PTR) (TC 2.A.17) family.</text>
</comment>
<evidence type="ECO:0000256" key="2">
    <source>
        <dbReference type="ARBA" id="ARBA00005982"/>
    </source>
</evidence>
<feature type="transmembrane region" description="Helical" evidence="6">
    <location>
        <begin position="75"/>
        <end position="96"/>
    </location>
</feature>
<protein>
    <submittedName>
        <fullName evidence="7">Protein NRT1/ PTR FAMILY 2.7-like</fullName>
    </submittedName>
</protein>
<keyword evidence="3 6" id="KW-0812">Transmembrane</keyword>
<dbReference type="GO" id="GO:0016020">
    <property type="term" value="C:membrane"/>
    <property type="evidence" value="ECO:0007669"/>
    <property type="project" value="UniProtKB-SubCell"/>
</dbReference>
<sequence length="244" mass="26453">MDDTITNSCNIETQMPNSGSKCGGWITFPFIIGAMASLTLASGGCVANLIVYLIQEFNIKSITAAQISNVLNGCSYLFPVLGAIIADCFSISFWYLFNGLKPLLQCNRNNLLVYTLQGTVLFTLTAAVDTLRPKPCAEELNMCKPPSKFQYSVLYIGIALTAIGLGGTRFTISTMGANQFDKPENQGIFFNWYFFTLYTASVVSFTGMVYIQDSVSWALGFGLCGVASLIGLTIFFIGIPVLSS</sequence>
<evidence type="ECO:0000256" key="1">
    <source>
        <dbReference type="ARBA" id="ARBA00004141"/>
    </source>
</evidence>
<dbReference type="InterPro" id="IPR036259">
    <property type="entry name" value="MFS_trans_sf"/>
</dbReference>